<keyword evidence="12" id="KW-1133">Transmembrane helix</keyword>
<gene>
    <name evidence="14" type="primary">MAOA</name>
    <name evidence="14" type="ORF">BLAG_LOCUS7556</name>
</gene>
<dbReference type="InterPro" id="IPR050703">
    <property type="entry name" value="Flavin_MAO"/>
</dbReference>
<dbReference type="AlphaFoldDB" id="A0A8J9Z0U8"/>
<evidence type="ECO:0000313" key="14">
    <source>
        <dbReference type="EMBL" id="CAH1245122.1"/>
    </source>
</evidence>
<name>A0A8J9Z0U8_BRALA</name>
<evidence type="ECO:0000256" key="8">
    <source>
        <dbReference type="ARBA" id="ARBA00048448"/>
    </source>
</evidence>
<dbReference type="EC" id="1.4.3.-" evidence="12"/>
<evidence type="ECO:0000256" key="12">
    <source>
        <dbReference type="RuleBase" id="RU362067"/>
    </source>
</evidence>
<evidence type="ECO:0000256" key="9">
    <source>
        <dbReference type="ARBA" id="ARBA00049354"/>
    </source>
</evidence>
<dbReference type="EMBL" id="OV696699">
    <property type="protein sequence ID" value="CAH1245122.1"/>
    <property type="molecule type" value="Genomic_DNA"/>
</dbReference>
<organism evidence="14 15">
    <name type="scientific">Branchiostoma lanceolatum</name>
    <name type="common">Common lancelet</name>
    <name type="synonym">Amphioxus lanceolatum</name>
    <dbReference type="NCBI Taxonomy" id="7740"/>
    <lineage>
        <taxon>Eukaryota</taxon>
        <taxon>Metazoa</taxon>
        <taxon>Chordata</taxon>
        <taxon>Cephalochordata</taxon>
        <taxon>Leptocardii</taxon>
        <taxon>Amphioxiformes</taxon>
        <taxon>Branchiostomatidae</taxon>
        <taxon>Branchiostoma</taxon>
    </lineage>
</organism>
<keyword evidence="4 12" id="KW-0285">Flavoprotein</keyword>
<keyword evidence="6 12" id="KW-0560">Oxidoreductase</keyword>
<comment type="catalytic activity">
    <reaction evidence="8">
        <text>a secondary aliphatic amine + O2 + H2O = a primary amine + an aldehyde + H2O2</text>
        <dbReference type="Rhea" id="RHEA:26414"/>
        <dbReference type="ChEBI" id="CHEBI:15377"/>
        <dbReference type="ChEBI" id="CHEBI:15379"/>
        <dbReference type="ChEBI" id="CHEBI:16240"/>
        <dbReference type="ChEBI" id="CHEBI:17478"/>
        <dbReference type="ChEBI" id="CHEBI:58855"/>
        <dbReference type="ChEBI" id="CHEBI:65296"/>
        <dbReference type="EC" id="1.4.3.4"/>
    </reaction>
</comment>
<dbReference type="Pfam" id="PF01593">
    <property type="entry name" value="Amino_oxidase"/>
    <property type="match status" value="1"/>
</dbReference>
<evidence type="ECO:0000256" key="4">
    <source>
        <dbReference type="ARBA" id="ARBA00022630"/>
    </source>
</evidence>
<comment type="cofactor">
    <cofactor evidence="1 12">
        <name>FAD</name>
        <dbReference type="ChEBI" id="CHEBI:57692"/>
    </cofactor>
</comment>
<dbReference type="InterPro" id="IPR002937">
    <property type="entry name" value="Amino_oxidase"/>
</dbReference>
<comment type="subcellular location">
    <subcellularLocation>
        <location evidence="2">Mitochondrion outer membrane</location>
        <topology evidence="2">Single-pass type IV membrane protein</topology>
        <orientation evidence="2">Cytoplasmic side</orientation>
    </subcellularLocation>
</comment>
<proteinExistence type="inferred from homology"/>
<dbReference type="GO" id="GO:0097621">
    <property type="term" value="F:monoamine oxidase activity"/>
    <property type="evidence" value="ECO:0007669"/>
    <property type="project" value="UniProtKB-EC"/>
</dbReference>
<comment type="function">
    <text evidence="7">Catalyzes the oxidative deamination of primary and some secondary amines such as neurotransmitters, and exogenous amines including the tertiary amine, neurotoxin 1-methyl-4-phenyl-1,2,3,6-tetrahydropyridine (MPTP), with concomitant reduction of oxygen to hydrogen peroxide and participates in the metabolism of neuroactive and vasoactive amines in the central nervous system and peripheral tissues. Preferentially degrades benzylamine and phenylethylamine.</text>
</comment>
<dbReference type="InterPro" id="IPR036188">
    <property type="entry name" value="FAD/NAD-bd_sf"/>
</dbReference>
<dbReference type="Gene3D" id="6.10.250.130">
    <property type="match status" value="1"/>
</dbReference>
<evidence type="ECO:0000256" key="6">
    <source>
        <dbReference type="ARBA" id="ARBA00023002"/>
    </source>
</evidence>
<feature type="binding site" evidence="11">
    <location>
        <position position="425"/>
    </location>
    <ligand>
        <name>FAD</name>
        <dbReference type="ChEBI" id="CHEBI:57692"/>
    </ligand>
</feature>
<dbReference type="GO" id="GO:0050660">
    <property type="term" value="F:flavin adenine dinucleotide binding"/>
    <property type="evidence" value="ECO:0007669"/>
    <property type="project" value="TreeGrafter"/>
</dbReference>
<protein>
    <recommendedName>
        <fullName evidence="12">Amine oxidase</fullName>
        <ecNumber evidence="12">1.4.3.-</ecNumber>
    </recommendedName>
</protein>
<dbReference type="Gene3D" id="3.50.50.60">
    <property type="entry name" value="FAD/NAD(P)-binding domain"/>
    <property type="match status" value="1"/>
</dbReference>
<evidence type="ECO:0000256" key="7">
    <source>
        <dbReference type="ARBA" id="ARBA00045409"/>
    </source>
</evidence>
<comment type="catalytic activity">
    <reaction evidence="9">
        <text>benzylamine + O2 + H2O = benzaldehyde + H2O2 + NH4(+)</text>
        <dbReference type="Rhea" id="RHEA:59424"/>
        <dbReference type="ChEBI" id="CHEBI:15377"/>
        <dbReference type="ChEBI" id="CHEBI:15379"/>
        <dbReference type="ChEBI" id="CHEBI:16240"/>
        <dbReference type="ChEBI" id="CHEBI:17169"/>
        <dbReference type="ChEBI" id="CHEBI:28938"/>
        <dbReference type="ChEBI" id="CHEBI:225238"/>
    </reaction>
    <physiologicalReaction direction="left-to-right" evidence="9">
        <dbReference type="Rhea" id="RHEA:59425"/>
    </physiologicalReaction>
</comment>
<dbReference type="SUPFAM" id="SSF51905">
    <property type="entry name" value="FAD/NAD(P)-binding domain"/>
    <property type="match status" value="1"/>
</dbReference>
<reference evidence="14" key="1">
    <citation type="submission" date="2022-01" db="EMBL/GenBank/DDBJ databases">
        <authorList>
            <person name="Braso-Vives M."/>
        </authorList>
    </citation>
    <scope>NUCLEOTIDE SEQUENCE</scope>
</reference>
<dbReference type="GO" id="GO:0005741">
    <property type="term" value="C:mitochondrial outer membrane"/>
    <property type="evidence" value="ECO:0007669"/>
    <property type="project" value="UniProtKB-SubCell"/>
</dbReference>
<accession>A0A8J9Z0U8</accession>
<feature type="binding site" evidence="11">
    <location>
        <position position="341"/>
    </location>
    <ligand>
        <name>substrate</name>
    </ligand>
</feature>
<keyword evidence="5 12" id="KW-0274">FAD</keyword>
<dbReference type="OrthoDB" id="7777654at2759"/>
<feature type="transmembrane region" description="Helical" evidence="12">
    <location>
        <begin position="490"/>
        <end position="511"/>
    </location>
</feature>
<evidence type="ECO:0000256" key="5">
    <source>
        <dbReference type="ARBA" id="ARBA00022827"/>
    </source>
</evidence>
<dbReference type="InterPro" id="IPR001613">
    <property type="entry name" value="Flavin_amine_oxidase"/>
</dbReference>
<dbReference type="GO" id="GO:0008131">
    <property type="term" value="F:primary methylamine oxidase activity"/>
    <property type="evidence" value="ECO:0007669"/>
    <property type="project" value="TreeGrafter"/>
</dbReference>
<evidence type="ECO:0000256" key="2">
    <source>
        <dbReference type="ARBA" id="ARBA00004362"/>
    </source>
</evidence>
<evidence type="ECO:0000259" key="13">
    <source>
        <dbReference type="Pfam" id="PF01593"/>
    </source>
</evidence>
<evidence type="ECO:0000256" key="3">
    <source>
        <dbReference type="ARBA" id="ARBA00005995"/>
    </source>
</evidence>
<feature type="binding site" evidence="11">
    <location>
        <begin position="33"/>
        <end position="34"/>
    </location>
    <ligand>
        <name>FAD</name>
        <dbReference type="ChEBI" id="CHEBI:57692"/>
    </ligand>
</feature>
<dbReference type="PANTHER" id="PTHR43563:SF1">
    <property type="entry name" value="AMINE OXIDASE [FLAVIN-CONTAINING] B"/>
    <property type="match status" value="1"/>
</dbReference>
<keyword evidence="12" id="KW-0812">Transmembrane</keyword>
<dbReference type="Gene3D" id="1.10.405.10">
    <property type="entry name" value="Guanine Nucleotide Dissociation Inhibitor, domain 1"/>
    <property type="match status" value="1"/>
</dbReference>
<dbReference type="PANTHER" id="PTHR43563">
    <property type="entry name" value="AMINE OXIDASE"/>
    <property type="match status" value="1"/>
</dbReference>
<evidence type="ECO:0000256" key="11">
    <source>
        <dbReference type="PIRSR" id="PIRSR601613-1"/>
    </source>
</evidence>
<sequence length="516" mass="58047">MTTCDVIVVGAGISGLSAAKLLHETGLDVLVLEARDRVGGRTCTAYGEGFGYCDVGGSYVGPSQNRLLRLSKELGIETYKMHDEGQYIFMTGGRPTQYKPLPTFWNPFKTMDLLHMLRLIDEYGSKIPADAPWDCPHAAEWDRMTMKEFWEKHCWTKTAITFGDLLVESFVTAKSHQVSMLWFLWYIKQCGGFDRCCSTENGGQERKFLGGSQQISLRMQELLGDRVKLKHPVMRVEQGEDGVTLYTDTQDRFQARYVVFSIPVPLQLKVTFDPPLPTPRYQLIQRVPMGSVMKIMVYYERAFWREKGFSGQFNIMEEDGPVTFTFDDTKPDGSYPCIVGFCPADKAVHFSQLPEEERKMLICKSYAKALGTDEALKPTAYVEKNWMQEEYSGGCYTIYYPPGVLSNFGKVLRQPFGRIYFAGTETATHWSGYMEGAVQAGERAARETLNAMGRIPADQIWQEEPESKDCPALPFESTFWQRNSPSVGGFLKFLGLSPVLAAAGVGAAFVLKKSSL</sequence>
<feature type="binding site" evidence="11">
    <location>
        <position position="233"/>
    </location>
    <ligand>
        <name>FAD</name>
        <dbReference type="ChEBI" id="CHEBI:57692"/>
    </ligand>
</feature>
<dbReference type="Gene3D" id="3.90.660.10">
    <property type="match status" value="1"/>
</dbReference>
<dbReference type="PRINTS" id="PR00757">
    <property type="entry name" value="AMINEOXDASEF"/>
</dbReference>
<evidence type="ECO:0000313" key="15">
    <source>
        <dbReference type="Proteomes" id="UP000838412"/>
    </source>
</evidence>
<dbReference type="Proteomes" id="UP000838412">
    <property type="component" value="Chromosome 14"/>
</dbReference>
<evidence type="ECO:0000256" key="10">
    <source>
        <dbReference type="ARBA" id="ARBA00049430"/>
    </source>
</evidence>
<feature type="binding site" evidence="11">
    <location>
        <position position="14"/>
    </location>
    <ligand>
        <name>FAD</name>
        <dbReference type="ChEBI" id="CHEBI:57692"/>
    </ligand>
</feature>
<keyword evidence="15" id="KW-1185">Reference proteome</keyword>
<feature type="domain" description="Amine oxidase" evidence="13">
    <location>
        <begin position="13"/>
        <end position="447"/>
    </location>
</feature>
<comment type="similarity">
    <text evidence="3 12">Belongs to the flavin monoamine oxidase family.</text>
</comment>
<evidence type="ECO:0000256" key="1">
    <source>
        <dbReference type="ARBA" id="ARBA00001974"/>
    </source>
</evidence>
<keyword evidence="12" id="KW-0472">Membrane</keyword>
<comment type="catalytic activity">
    <reaction evidence="10">
        <text>N-acetylputrescine + O2 + H2O = 4-acetamidobutanal + H2O2 + NH4(+)</text>
        <dbReference type="Rhea" id="RHEA:70283"/>
        <dbReference type="ChEBI" id="CHEBI:7386"/>
        <dbReference type="ChEBI" id="CHEBI:15377"/>
        <dbReference type="ChEBI" id="CHEBI:15379"/>
        <dbReference type="ChEBI" id="CHEBI:16240"/>
        <dbReference type="ChEBI" id="CHEBI:28938"/>
        <dbReference type="ChEBI" id="CHEBI:58263"/>
    </reaction>
    <physiologicalReaction direction="left-to-right" evidence="10">
        <dbReference type="Rhea" id="RHEA:70284"/>
    </physiologicalReaction>
</comment>
<dbReference type="SUPFAM" id="SSF54373">
    <property type="entry name" value="FAD-linked reductases, C-terminal domain"/>
    <property type="match status" value="1"/>
</dbReference>